<keyword evidence="1" id="KW-0175">Coiled coil</keyword>
<evidence type="ECO:0000313" key="3">
    <source>
        <dbReference type="EMBL" id="PJC81405.1"/>
    </source>
</evidence>
<dbReference type="EMBL" id="PFQK01000086">
    <property type="protein sequence ID" value="PJC81405.1"/>
    <property type="molecule type" value="Genomic_DNA"/>
</dbReference>
<evidence type="ECO:0000256" key="2">
    <source>
        <dbReference type="SAM" id="MobiDB-lite"/>
    </source>
</evidence>
<evidence type="ECO:0000256" key="1">
    <source>
        <dbReference type="SAM" id="Coils"/>
    </source>
</evidence>
<feature type="compositionally biased region" description="Basic and acidic residues" evidence="2">
    <location>
        <begin position="20"/>
        <end position="29"/>
    </location>
</feature>
<accession>A0A2M8GLG5</accession>
<feature type="region of interest" description="Disordered" evidence="2">
    <location>
        <begin position="1"/>
        <end position="29"/>
    </location>
</feature>
<comment type="caution">
    <text evidence="3">The sequence shown here is derived from an EMBL/GenBank/DDBJ whole genome shotgun (WGS) entry which is preliminary data.</text>
</comment>
<gene>
    <name evidence="3" type="ORF">CO007_04915</name>
</gene>
<feature type="coiled-coil region" evidence="1">
    <location>
        <begin position="118"/>
        <end position="214"/>
    </location>
</feature>
<organism evidence="3 4">
    <name type="scientific">Candidatus Roizmanbacteria bacterium CG_4_8_14_3_um_filter_36_10</name>
    <dbReference type="NCBI Taxonomy" id="1974834"/>
    <lineage>
        <taxon>Bacteria</taxon>
        <taxon>Candidatus Roizmaniibacteriota</taxon>
    </lineage>
</organism>
<proteinExistence type="predicted"/>
<protein>
    <submittedName>
        <fullName evidence="3">Uncharacterized protein</fullName>
    </submittedName>
</protein>
<dbReference type="AlphaFoldDB" id="A0A2M8GLG5"/>
<evidence type="ECO:0000313" key="4">
    <source>
        <dbReference type="Proteomes" id="UP000229370"/>
    </source>
</evidence>
<name>A0A2M8GLG5_9BACT</name>
<reference evidence="4" key="1">
    <citation type="submission" date="2017-09" db="EMBL/GenBank/DDBJ databases">
        <title>Depth-based differentiation of microbial function through sediment-hosted aquifers and enrichment of novel symbionts in the deep terrestrial subsurface.</title>
        <authorList>
            <person name="Probst A.J."/>
            <person name="Ladd B."/>
            <person name="Jarett J.K."/>
            <person name="Geller-Mcgrath D.E."/>
            <person name="Sieber C.M.K."/>
            <person name="Emerson J.B."/>
            <person name="Anantharaman K."/>
            <person name="Thomas B.C."/>
            <person name="Malmstrom R."/>
            <person name="Stieglmeier M."/>
            <person name="Klingl A."/>
            <person name="Woyke T."/>
            <person name="Ryan C.M."/>
            <person name="Banfield J.F."/>
        </authorList>
    </citation>
    <scope>NUCLEOTIDE SEQUENCE [LARGE SCALE GENOMIC DNA]</scope>
</reference>
<dbReference type="Proteomes" id="UP000229370">
    <property type="component" value="Unassembled WGS sequence"/>
</dbReference>
<sequence length="236" mass="27708">MPPRKKAITPATVVDNPVKTAEKEKNKKSSLEELRLQVNKEINNLFDSLITKINEVELMKKQIEEKDINQAKSRSQKEEEENFNLLLKQKKQQAEFDEKLEKERKAFEEEKLLNETELKQKKEVFKSQEEEFRKLKDAVEDFPRQLKKATEETRKQLSAELKKEFETEKTLMAQKNDFDLKLLEQKIANLQQTIKQQERETQSLKSEKANALDQMNNLAVAVVKGKEKEITQNSSE</sequence>